<dbReference type="AlphaFoldDB" id="A0A370HZT3"/>
<evidence type="ECO:0000313" key="6">
    <source>
        <dbReference type="Proteomes" id="UP000254869"/>
    </source>
</evidence>
<evidence type="ECO:0000256" key="1">
    <source>
        <dbReference type="ARBA" id="ARBA00007534"/>
    </source>
</evidence>
<protein>
    <submittedName>
        <fullName evidence="5">Cutinase</fullName>
    </submittedName>
</protein>
<dbReference type="PANTHER" id="PTHR33630:SF9">
    <property type="entry name" value="CUTINASE 4"/>
    <property type="match status" value="1"/>
</dbReference>
<sequence>MYALTTYDVYRSLIVDRGWSGADAEGWIAETLSTARLPSPETIRFAEPLPTDRFLAIFGQYVLQGPGVARCWDNRLPVQQIRAKGLSVSSRTARSLRRVCSLATAAVAVAAGVLCTTGAPRASAAPGDCPDLNVVAVPGTWETSRDDPRQGMLSLVTRGLPGTVHTDYISYAATALPWEGEVYGMSKREAVTNARAAIAATAARCGATRFALLGYSQGADAAGDVAAEIGTGLGVVSPDRVVAVGLLSDPRRSPTDALVGPPVPGIGAGGPRIGGFGWLGPKVRTFCAAGDLYCSVPTDDLAGRFAGFATQLSAPDPLQIGNYVQTLNSILGEALIPGGTAILNAPANDPASEQWQRQVQDFLESGAHQSYPHYVVDANGTTATAWLHNWLGDIAAQHP</sequence>
<keyword evidence="2" id="KW-0719">Serine esterase</keyword>
<dbReference type="PANTHER" id="PTHR33630">
    <property type="entry name" value="CUTINASE RV1984C-RELATED-RELATED"/>
    <property type="match status" value="1"/>
</dbReference>
<dbReference type="EMBL" id="QQBC01000010">
    <property type="protein sequence ID" value="RDI63451.1"/>
    <property type="molecule type" value="Genomic_DNA"/>
</dbReference>
<dbReference type="InterPro" id="IPR029058">
    <property type="entry name" value="AB_hydrolase_fold"/>
</dbReference>
<dbReference type="InterPro" id="IPR000675">
    <property type="entry name" value="Cutinase/axe"/>
</dbReference>
<gene>
    <name evidence="5" type="ORF">DFR76_110148</name>
</gene>
<dbReference type="SUPFAM" id="SSF53474">
    <property type="entry name" value="alpha/beta-Hydrolases"/>
    <property type="match status" value="1"/>
</dbReference>
<evidence type="ECO:0000256" key="3">
    <source>
        <dbReference type="ARBA" id="ARBA00022801"/>
    </source>
</evidence>
<organism evidence="5 6">
    <name type="scientific">Nocardia pseudobrasiliensis</name>
    <dbReference type="NCBI Taxonomy" id="45979"/>
    <lineage>
        <taxon>Bacteria</taxon>
        <taxon>Bacillati</taxon>
        <taxon>Actinomycetota</taxon>
        <taxon>Actinomycetes</taxon>
        <taxon>Mycobacteriales</taxon>
        <taxon>Nocardiaceae</taxon>
        <taxon>Nocardia</taxon>
    </lineage>
</organism>
<evidence type="ECO:0000256" key="2">
    <source>
        <dbReference type="ARBA" id="ARBA00022487"/>
    </source>
</evidence>
<proteinExistence type="inferred from homology"/>
<evidence type="ECO:0000313" key="5">
    <source>
        <dbReference type="EMBL" id="RDI63451.1"/>
    </source>
</evidence>
<comment type="similarity">
    <text evidence="1">Belongs to the cutinase family.</text>
</comment>
<dbReference type="GO" id="GO:0052689">
    <property type="term" value="F:carboxylic ester hydrolase activity"/>
    <property type="evidence" value="ECO:0007669"/>
    <property type="project" value="UniProtKB-KW"/>
</dbReference>
<evidence type="ECO:0000256" key="4">
    <source>
        <dbReference type="ARBA" id="ARBA00023157"/>
    </source>
</evidence>
<name>A0A370HZT3_9NOCA</name>
<keyword evidence="6" id="KW-1185">Reference proteome</keyword>
<comment type="caution">
    <text evidence="5">The sequence shown here is derived from an EMBL/GenBank/DDBJ whole genome shotgun (WGS) entry which is preliminary data.</text>
</comment>
<reference evidence="5 6" key="1">
    <citation type="submission" date="2018-07" db="EMBL/GenBank/DDBJ databases">
        <title>Genomic Encyclopedia of Type Strains, Phase IV (KMG-IV): sequencing the most valuable type-strain genomes for metagenomic binning, comparative biology and taxonomic classification.</title>
        <authorList>
            <person name="Goeker M."/>
        </authorList>
    </citation>
    <scope>NUCLEOTIDE SEQUENCE [LARGE SCALE GENOMIC DNA]</scope>
    <source>
        <strain evidence="5 6">DSM 44290</strain>
    </source>
</reference>
<dbReference type="SMART" id="SM01110">
    <property type="entry name" value="Cutinase"/>
    <property type="match status" value="1"/>
</dbReference>
<keyword evidence="3" id="KW-0378">Hydrolase</keyword>
<keyword evidence="4" id="KW-1015">Disulfide bond</keyword>
<dbReference type="STRING" id="1210086.GCA_001613105_07165"/>
<dbReference type="Pfam" id="PF01083">
    <property type="entry name" value="Cutinase"/>
    <property type="match status" value="1"/>
</dbReference>
<accession>A0A370HZT3</accession>
<dbReference type="Gene3D" id="3.40.50.1820">
    <property type="entry name" value="alpha/beta hydrolase"/>
    <property type="match status" value="1"/>
</dbReference>
<dbReference type="Proteomes" id="UP000254869">
    <property type="component" value="Unassembled WGS sequence"/>
</dbReference>